<dbReference type="InterPro" id="IPR019734">
    <property type="entry name" value="TPR_rpt"/>
</dbReference>
<feature type="coiled-coil region" evidence="1">
    <location>
        <begin position="179"/>
        <end position="206"/>
    </location>
</feature>
<dbReference type="Proteomes" id="UP000178449">
    <property type="component" value="Unassembled WGS sequence"/>
</dbReference>
<dbReference type="SUPFAM" id="SSF48452">
    <property type="entry name" value="TPR-like"/>
    <property type="match status" value="1"/>
</dbReference>
<evidence type="ECO:0000313" key="2">
    <source>
        <dbReference type="EMBL" id="OGG95483.1"/>
    </source>
</evidence>
<dbReference type="InterPro" id="IPR011990">
    <property type="entry name" value="TPR-like_helical_dom_sf"/>
</dbReference>
<comment type="caution">
    <text evidence="2">The sequence shown here is derived from an EMBL/GenBank/DDBJ whole genome shotgun (WGS) entry which is preliminary data.</text>
</comment>
<accession>A0A1F6GBJ2</accession>
<keyword evidence="1" id="KW-0175">Coiled coil</keyword>
<gene>
    <name evidence="2" type="ORF">A2527_07155</name>
</gene>
<sequence length="594" mass="67550">MKGLKIPSINGLPQEKETLKSLLEQGKQLALAGHDSTALLSWSKAADISPSETLDYIKIIFNQWRLGGTDEALLTAGLMLVKLEKATPTLTNFLGNLARRQDNPSLAKKLYAVGVKANPMHKLSLFNMAATTAKIDLYDAAIPELIKKHLPDDHLCLPAFQTDAQLIQKLTQSRREINLKNKDERLNELINLQDQAERKMDALKVHGYSTEANKLKAWDGSPTAEEILEVIQKEVDRDLAQPERVSPLYAQKRQHDLGLFALTLEKGELALPIFAGLINQNAPLPYLKMLHGLAVYQVQGLDPGLEALNDCLHQDPKDRYANANLGLLHSRAGHRYSAAMYRLIAANLLECSHGHFHYPDFMAEAQKAYEDPNQQNLARKLYNQISLEVEDPVVWARLAKLEFDREHLREAAHALKEWLRLEPTNQYAKEKLSELADSFLTQGDALEKENKFRPAMKIYLQAASIAKTPELLKRLEEGYYRLKQPLKAKEAAMERHIMVLMEQRRKAALEQEKLLKSGMAFLKTGSARKAITVLEKALSYKANLSIYRTLCALYQEHGLETELGDLERRWTKMMQVEEEQMKLEKEFHWYYAGL</sequence>
<protein>
    <submittedName>
        <fullName evidence="2">Uncharacterized protein</fullName>
    </submittedName>
</protein>
<evidence type="ECO:0000313" key="3">
    <source>
        <dbReference type="Proteomes" id="UP000178449"/>
    </source>
</evidence>
<evidence type="ECO:0000256" key="1">
    <source>
        <dbReference type="SAM" id="Coils"/>
    </source>
</evidence>
<dbReference type="SMART" id="SM00028">
    <property type="entry name" value="TPR"/>
    <property type="match status" value="4"/>
</dbReference>
<reference evidence="2 3" key="1">
    <citation type="journal article" date="2016" name="Nat. Commun.">
        <title>Thousands of microbial genomes shed light on interconnected biogeochemical processes in an aquifer system.</title>
        <authorList>
            <person name="Anantharaman K."/>
            <person name="Brown C.T."/>
            <person name="Hug L.A."/>
            <person name="Sharon I."/>
            <person name="Castelle C.J."/>
            <person name="Probst A.J."/>
            <person name="Thomas B.C."/>
            <person name="Singh A."/>
            <person name="Wilkins M.J."/>
            <person name="Karaoz U."/>
            <person name="Brodie E.L."/>
            <person name="Williams K.H."/>
            <person name="Hubbard S.S."/>
            <person name="Banfield J.F."/>
        </authorList>
    </citation>
    <scope>NUCLEOTIDE SEQUENCE [LARGE SCALE GENOMIC DNA]</scope>
</reference>
<dbReference type="EMBL" id="MFNE01000022">
    <property type="protein sequence ID" value="OGG95483.1"/>
    <property type="molecule type" value="Genomic_DNA"/>
</dbReference>
<dbReference type="AlphaFoldDB" id="A0A1F6GBJ2"/>
<name>A0A1F6GBJ2_9PROT</name>
<organism evidence="2 3">
    <name type="scientific">Candidatus Lambdaproteobacteria bacterium RIFOXYD2_FULL_50_16</name>
    <dbReference type="NCBI Taxonomy" id="1817772"/>
    <lineage>
        <taxon>Bacteria</taxon>
        <taxon>Pseudomonadati</taxon>
        <taxon>Pseudomonadota</taxon>
        <taxon>Candidatus Lambdaproteobacteria</taxon>
    </lineage>
</organism>
<proteinExistence type="predicted"/>
<dbReference type="Gene3D" id="1.25.40.10">
    <property type="entry name" value="Tetratricopeptide repeat domain"/>
    <property type="match status" value="2"/>
</dbReference>